<name>A0ABU7DEX6_9TELE</name>
<evidence type="ECO:0000313" key="6">
    <source>
        <dbReference type="Proteomes" id="UP001352852"/>
    </source>
</evidence>
<reference evidence="5 6" key="1">
    <citation type="submission" date="2021-06" db="EMBL/GenBank/DDBJ databases">
        <authorList>
            <person name="Palmer J.M."/>
        </authorList>
    </citation>
    <scope>NUCLEOTIDE SEQUENCE [LARGE SCALE GENOMIC DNA]</scope>
    <source>
        <strain evidence="5 6">CL_MEX2019</strain>
        <tissue evidence="5">Muscle</tissue>
    </source>
</reference>
<keyword evidence="6" id="KW-1185">Reference proteome</keyword>
<dbReference type="SMART" id="SM00406">
    <property type="entry name" value="IGv"/>
    <property type="match status" value="1"/>
</dbReference>
<keyword evidence="1 3" id="KW-0732">Signal</keyword>
<feature type="signal peptide" evidence="3">
    <location>
        <begin position="1"/>
        <end position="16"/>
    </location>
</feature>
<proteinExistence type="predicted"/>
<dbReference type="InterPro" id="IPR050413">
    <property type="entry name" value="TCR_beta_variable"/>
</dbReference>
<dbReference type="PROSITE" id="PS50835">
    <property type="entry name" value="IG_LIKE"/>
    <property type="match status" value="1"/>
</dbReference>
<dbReference type="InterPro" id="IPR013783">
    <property type="entry name" value="Ig-like_fold"/>
</dbReference>
<dbReference type="PANTHER" id="PTHR23268:SF102">
    <property type="entry name" value="IMMUNOGLOBULIN V-SET DOMAIN-CONTAINING PROTEIN"/>
    <property type="match status" value="1"/>
</dbReference>
<dbReference type="EMBL" id="JAHUTJ010020797">
    <property type="protein sequence ID" value="MED6272409.1"/>
    <property type="molecule type" value="Genomic_DNA"/>
</dbReference>
<evidence type="ECO:0000256" key="2">
    <source>
        <dbReference type="ARBA" id="ARBA00022859"/>
    </source>
</evidence>
<accession>A0ABU7DEX6</accession>
<gene>
    <name evidence="5" type="ORF">CHARACLAT_030030</name>
</gene>
<evidence type="ECO:0000256" key="1">
    <source>
        <dbReference type="ARBA" id="ARBA00022729"/>
    </source>
</evidence>
<dbReference type="Pfam" id="PF07686">
    <property type="entry name" value="V-set"/>
    <property type="match status" value="1"/>
</dbReference>
<sequence length="174" mass="19141">MIKLFIPLVALHLCSAEPSKNSVHQTPAVVIKGPGESVHLKCNHSNTNFDMIQCLYITLTSGSTPSDQIFQTPFEIFKTPGETAEISCSHSLQNYDRILWYKQSEHEIQLLGYVVGSSRFPEKGLNVEIKGSADIKQTCTLTVKDLSVSSSAVYFCAASYHSAAYHCSSVQKPP</sequence>
<dbReference type="InterPro" id="IPR036179">
    <property type="entry name" value="Ig-like_dom_sf"/>
</dbReference>
<protein>
    <recommendedName>
        <fullName evidence="4">Ig-like domain-containing protein</fullName>
    </recommendedName>
</protein>
<dbReference type="PANTHER" id="PTHR23268">
    <property type="entry name" value="T-CELL RECEPTOR BETA CHAIN"/>
    <property type="match status" value="1"/>
</dbReference>
<feature type="chain" id="PRO_5045137076" description="Ig-like domain-containing protein" evidence="3">
    <location>
        <begin position="17"/>
        <end position="174"/>
    </location>
</feature>
<comment type="caution">
    <text evidence="5">The sequence shown here is derived from an EMBL/GenBank/DDBJ whole genome shotgun (WGS) entry which is preliminary data.</text>
</comment>
<dbReference type="SUPFAM" id="SSF48726">
    <property type="entry name" value="Immunoglobulin"/>
    <property type="match status" value="1"/>
</dbReference>
<dbReference type="Gene3D" id="2.60.40.10">
    <property type="entry name" value="Immunoglobulins"/>
    <property type="match status" value="2"/>
</dbReference>
<evidence type="ECO:0000313" key="5">
    <source>
        <dbReference type="EMBL" id="MED6272409.1"/>
    </source>
</evidence>
<keyword evidence="2" id="KW-0391">Immunity</keyword>
<organism evidence="5 6">
    <name type="scientific">Characodon lateralis</name>
    <dbReference type="NCBI Taxonomy" id="208331"/>
    <lineage>
        <taxon>Eukaryota</taxon>
        <taxon>Metazoa</taxon>
        <taxon>Chordata</taxon>
        <taxon>Craniata</taxon>
        <taxon>Vertebrata</taxon>
        <taxon>Euteleostomi</taxon>
        <taxon>Actinopterygii</taxon>
        <taxon>Neopterygii</taxon>
        <taxon>Teleostei</taxon>
        <taxon>Neoteleostei</taxon>
        <taxon>Acanthomorphata</taxon>
        <taxon>Ovalentaria</taxon>
        <taxon>Atherinomorphae</taxon>
        <taxon>Cyprinodontiformes</taxon>
        <taxon>Goodeidae</taxon>
        <taxon>Characodon</taxon>
    </lineage>
</organism>
<dbReference type="InterPro" id="IPR007110">
    <property type="entry name" value="Ig-like_dom"/>
</dbReference>
<feature type="domain" description="Ig-like" evidence="4">
    <location>
        <begin position="65"/>
        <end position="171"/>
    </location>
</feature>
<evidence type="ECO:0000259" key="4">
    <source>
        <dbReference type="PROSITE" id="PS50835"/>
    </source>
</evidence>
<dbReference type="Proteomes" id="UP001352852">
    <property type="component" value="Unassembled WGS sequence"/>
</dbReference>
<dbReference type="InterPro" id="IPR013106">
    <property type="entry name" value="Ig_V-set"/>
</dbReference>
<evidence type="ECO:0000256" key="3">
    <source>
        <dbReference type="SAM" id="SignalP"/>
    </source>
</evidence>